<dbReference type="EMBL" id="JACGWJ010000019">
    <property type="protein sequence ID" value="KAL0344604.1"/>
    <property type="molecule type" value="Genomic_DNA"/>
</dbReference>
<accession>A0AAW2NPR1</accession>
<evidence type="ECO:0000313" key="2">
    <source>
        <dbReference type="EMBL" id="KAL0344604.1"/>
    </source>
</evidence>
<feature type="region of interest" description="Disordered" evidence="1">
    <location>
        <begin position="1"/>
        <end position="44"/>
    </location>
</feature>
<comment type="caution">
    <text evidence="2">The sequence shown here is derived from an EMBL/GenBank/DDBJ whole genome shotgun (WGS) entry which is preliminary data.</text>
</comment>
<gene>
    <name evidence="2" type="ORF">Sradi_4291700</name>
</gene>
<reference evidence="2" key="1">
    <citation type="submission" date="2020-06" db="EMBL/GenBank/DDBJ databases">
        <authorList>
            <person name="Li T."/>
            <person name="Hu X."/>
            <person name="Zhang T."/>
            <person name="Song X."/>
            <person name="Zhang H."/>
            <person name="Dai N."/>
            <person name="Sheng W."/>
            <person name="Hou X."/>
            <person name="Wei L."/>
        </authorList>
    </citation>
    <scope>NUCLEOTIDE SEQUENCE</scope>
    <source>
        <strain evidence="2">G02</strain>
        <tissue evidence="2">Leaf</tissue>
    </source>
</reference>
<reference evidence="2" key="2">
    <citation type="journal article" date="2024" name="Plant">
        <title>Genomic evolution and insights into agronomic trait innovations of Sesamum species.</title>
        <authorList>
            <person name="Miao H."/>
            <person name="Wang L."/>
            <person name="Qu L."/>
            <person name="Liu H."/>
            <person name="Sun Y."/>
            <person name="Le M."/>
            <person name="Wang Q."/>
            <person name="Wei S."/>
            <person name="Zheng Y."/>
            <person name="Lin W."/>
            <person name="Duan Y."/>
            <person name="Cao H."/>
            <person name="Xiong S."/>
            <person name="Wang X."/>
            <person name="Wei L."/>
            <person name="Li C."/>
            <person name="Ma Q."/>
            <person name="Ju M."/>
            <person name="Zhao R."/>
            <person name="Li G."/>
            <person name="Mu C."/>
            <person name="Tian Q."/>
            <person name="Mei H."/>
            <person name="Zhang T."/>
            <person name="Gao T."/>
            <person name="Zhang H."/>
        </authorList>
    </citation>
    <scope>NUCLEOTIDE SEQUENCE</scope>
    <source>
        <strain evidence="2">G02</strain>
    </source>
</reference>
<proteinExistence type="predicted"/>
<organism evidence="2">
    <name type="scientific">Sesamum radiatum</name>
    <name type="common">Black benniseed</name>
    <dbReference type="NCBI Taxonomy" id="300843"/>
    <lineage>
        <taxon>Eukaryota</taxon>
        <taxon>Viridiplantae</taxon>
        <taxon>Streptophyta</taxon>
        <taxon>Embryophyta</taxon>
        <taxon>Tracheophyta</taxon>
        <taxon>Spermatophyta</taxon>
        <taxon>Magnoliopsida</taxon>
        <taxon>eudicotyledons</taxon>
        <taxon>Gunneridae</taxon>
        <taxon>Pentapetalae</taxon>
        <taxon>asterids</taxon>
        <taxon>lamiids</taxon>
        <taxon>Lamiales</taxon>
        <taxon>Pedaliaceae</taxon>
        <taxon>Sesamum</taxon>
    </lineage>
</organism>
<name>A0AAW2NPR1_SESRA</name>
<protein>
    <submittedName>
        <fullName evidence="2">Uncharacterized protein</fullName>
    </submittedName>
</protein>
<evidence type="ECO:0000256" key="1">
    <source>
        <dbReference type="SAM" id="MobiDB-lite"/>
    </source>
</evidence>
<dbReference type="AlphaFoldDB" id="A0AAW2NPR1"/>
<sequence length="139" mass="14244">MPAAPDLRWRKHSSTTAHVSEGSLPCAVGTPSRHTGDTRNGTASTPRLSGGLVASFLGNGVRLAGVVGDLSVDKCDNVRADRGLHDIGKRQGIGCGTSVSGHVIFQGLHGDEGAGGGSCHFVSLALVALELGFWDESLV</sequence>